<accession>A0A2Z6NRN7</accession>
<keyword evidence="3" id="KW-1185">Reference proteome</keyword>
<evidence type="ECO:0000313" key="3">
    <source>
        <dbReference type="Proteomes" id="UP000242715"/>
    </source>
</evidence>
<dbReference type="Proteomes" id="UP000242715">
    <property type="component" value="Unassembled WGS sequence"/>
</dbReference>
<protein>
    <submittedName>
        <fullName evidence="2">Uncharacterized protein</fullName>
    </submittedName>
</protein>
<feature type="compositionally biased region" description="Low complexity" evidence="1">
    <location>
        <begin position="34"/>
        <end position="46"/>
    </location>
</feature>
<reference evidence="3" key="1">
    <citation type="journal article" date="2017" name="Front. Plant Sci.">
        <title>Climate Clever Clovers: New Paradigm to Reduce the Environmental Footprint of Ruminants by Breeding Low Methanogenic Forages Utilizing Haplotype Variation.</title>
        <authorList>
            <person name="Kaur P."/>
            <person name="Appels R."/>
            <person name="Bayer P.E."/>
            <person name="Keeble-Gagnere G."/>
            <person name="Wang J."/>
            <person name="Hirakawa H."/>
            <person name="Shirasawa K."/>
            <person name="Vercoe P."/>
            <person name="Stefanova K."/>
            <person name="Durmic Z."/>
            <person name="Nichols P."/>
            <person name="Revell C."/>
            <person name="Isobe S.N."/>
            <person name="Edwards D."/>
            <person name="Erskine W."/>
        </authorList>
    </citation>
    <scope>NUCLEOTIDE SEQUENCE [LARGE SCALE GENOMIC DNA]</scope>
    <source>
        <strain evidence="3">cv. Daliak</strain>
    </source>
</reference>
<sequence length="55" mass="5836">MSNNEMTRWGAPGQATGVQRKVLSGPATYLTEESSSCYAGSCCSSPRTPPPPKPY</sequence>
<feature type="region of interest" description="Disordered" evidence="1">
    <location>
        <begin position="1"/>
        <end position="20"/>
    </location>
</feature>
<organism evidence="2 3">
    <name type="scientific">Trifolium subterraneum</name>
    <name type="common">Subterranean clover</name>
    <dbReference type="NCBI Taxonomy" id="3900"/>
    <lineage>
        <taxon>Eukaryota</taxon>
        <taxon>Viridiplantae</taxon>
        <taxon>Streptophyta</taxon>
        <taxon>Embryophyta</taxon>
        <taxon>Tracheophyta</taxon>
        <taxon>Spermatophyta</taxon>
        <taxon>Magnoliopsida</taxon>
        <taxon>eudicotyledons</taxon>
        <taxon>Gunneridae</taxon>
        <taxon>Pentapetalae</taxon>
        <taxon>rosids</taxon>
        <taxon>fabids</taxon>
        <taxon>Fabales</taxon>
        <taxon>Fabaceae</taxon>
        <taxon>Papilionoideae</taxon>
        <taxon>50 kb inversion clade</taxon>
        <taxon>NPAAA clade</taxon>
        <taxon>Hologalegina</taxon>
        <taxon>IRL clade</taxon>
        <taxon>Trifolieae</taxon>
        <taxon>Trifolium</taxon>
    </lineage>
</organism>
<proteinExistence type="predicted"/>
<evidence type="ECO:0000313" key="2">
    <source>
        <dbReference type="EMBL" id="GAU44793.1"/>
    </source>
</evidence>
<feature type="region of interest" description="Disordered" evidence="1">
    <location>
        <begin position="33"/>
        <end position="55"/>
    </location>
</feature>
<gene>
    <name evidence="2" type="ORF">TSUD_382910</name>
</gene>
<name>A0A2Z6NRN7_TRISU</name>
<evidence type="ECO:0000256" key="1">
    <source>
        <dbReference type="SAM" id="MobiDB-lite"/>
    </source>
</evidence>
<dbReference type="EMBL" id="DF974072">
    <property type="protein sequence ID" value="GAU44793.1"/>
    <property type="molecule type" value="Genomic_DNA"/>
</dbReference>
<dbReference type="AlphaFoldDB" id="A0A2Z6NRN7"/>